<dbReference type="InterPro" id="IPR038695">
    <property type="entry name" value="Saro_0823-like_sf"/>
</dbReference>
<dbReference type="Proteomes" id="UP001162811">
    <property type="component" value="Unassembled WGS sequence"/>
</dbReference>
<dbReference type="EMBL" id="JAMXHT010000001">
    <property type="protein sequence ID" value="MCO5396861.1"/>
    <property type="molecule type" value="Genomic_DNA"/>
</dbReference>
<dbReference type="InterPro" id="IPR003795">
    <property type="entry name" value="DUF192"/>
</dbReference>
<proteinExistence type="predicted"/>
<evidence type="ECO:0000313" key="1">
    <source>
        <dbReference type="EMBL" id="MCO5396861.1"/>
    </source>
</evidence>
<evidence type="ECO:0000313" key="2">
    <source>
        <dbReference type="Proteomes" id="UP001162811"/>
    </source>
</evidence>
<reference evidence="1" key="1">
    <citation type="submission" date="2022-06" db="EMBL/GenBank/DDBJ databases">
        <authorList>
            <person name="Lu C.-H."/>
        </authorList>
    </citation>
    <scope>NUCLEOTIDE SEQUENCE</scope>
    <source>
        <strain evidence="1">21MJYT02-11</strain>
    </source>
</reference>
<dbReference type="Pfam" id="PF02643">
    <property type="entry name" value="DUF192"/>
    <property type="match status" value="1"/>
</dbReference>
<comment type="caution">
    <text evidence="1">The sequence shown here is derived from an EMBL/GenBank/DDBJ whole genome shotgun (WGS) entry which is preliminary data.</text>
</comment>
<accession>A0ABT1AER9</accession>
<name>A0ABT1AER9_9RALS</name>
<gene>
    <name evidence="1" type="ORF">NG900_01485</name>
</gene>
<reference evidence="1" key="2">
    <citation type="journal article" date="2023" name="Front. Microbiol.">
        <title>Ralstonia chuxiongensis sp. nov., Ralstonia mojiangensis sp. nov., and Ralstonia soli sp. nov., isolated from tobacco fields, are three novel species in the family Burkholderiaceae.</title>
        <authorList>
            <person name="Lu C.H."/>
            <person name="Zhang Y.Y."/>
            <person name="Jiang N."/>
            <person name="Chen W."/>
            <person name="Shao X."/>
            <person name="Zhao Z.M."/>
            <person name="Lu W.L."/>
            <person name="Hu X."/>
            <person name="Xi Y.X."/>
            <person name="Zou S.Y."/>
            <person name="Wei Q.J."/>
            <person name="Lin Z.L."/>
            <person name="Gong L."/>
            <person name="Gai X.T."/>
            <person name="Zhang L.Q."/>
            <person name="Li J.Y."/>
            <person name="Jin Y."/>
            <person name="Xia Z.Y."/>
        </authorList>
    </citation>
    <scope>NUCLEOTIDE SEQUENCE</scope>
    <source>
        <strain evidence="1">21MJYT02-11</strain>
    </source>
</reference>
<sequence>MKRGILLREREPLCADAELADRPLERMRGLLGRDGLSAQQALWIAPCNAVHTVGMRMPIDVVFLSSNGTVLSVHDTVRPNRFRLHWRAAAVVELRAGRAVGLGLQPGQQLRFEGGQ</sequence>
<keyword evidence="2" id="KW-1185">Reference proteome</keyword>
<organism evidence="1 2">
    <name type="scientific">Ralstonia soli</name>
    <dbReference type="NCBI Taxonomy" id="2953896"/>
    <lineage>
        <taxon>Bacteria</taxon>
        <taxon>Pseudomonadati</taxon>
        <taxon>Pseudomonadota</taxon>
        <taxon>Betaproteobacteria</taxon>
        <taxon>Burkholderiales</taxon>
        <taxon>Burkholderiaceae</taxon>
        <taxon>Ralstonia</taxon>
    </lineage>
</organism>
<protein>
    <submittedName>
        <fullName evidence="1">DUF192 domain-containing protein</fullName>
    </submittedName>
</protein>
<dbReference type="Gene3D" id="2.60.120.1140">
    <property type="entry name" value="Protein of unknown function DUF192"/>
    <property type="match status" value="1"/>
</dbReference>
<dbReference type="RefSeq" id="WP_252675976.1">
    <property type="nucleotide sequence ID" value="NZ_JAMXHT010000001.1"/>
</dbReference>